<dbReference type="Gramene" id="C.cajan_34097.t">
    <property type="protein sequence ID" value="C.cajan_34097.t.cds1"/>
    <property type="gene ID" value="C.cajan_34097"/>
</dbReference>
<dbReference type="Pfam" id="PF13456">
    <property type="entry name" value="RVT_3"/>
    <property type="match status" value="1"/>
</dbReference>
<dbReference type="AlphaFoldDB" id="A0A151RSI2"/>
<dbReference type="InterPro" id="IPR012337">
    <property type="entry name" value="RNaseH-like_sf"/>
</dbReference>
<dbReference type="InterPro" id="IPR053151">
    <property type="entry name" value="RNase_H-like"/>
</dbReference>
<gene>
    <name evidence="2" type="ORF">KK1_032971</name>
</gene>
<dbReference type="GO" id="GO:0004523">
    <property type="term" value="F:RNA-DNA hybrid ribonuclease activity"/>
    <property type="evidence" value="ECO:0007669"/>
    <property type="project" value="InterPro"/>
</dbReference>
<dbReference type="Proteomes" id="UP000075243">
    <property type="component" value="Unassembled WGS sequence"/>
</dbReference>
<dbReference type="PROSITE" id="PS50879">
    <property type="entry name" value="RNASE_H_1"/>
    <property type="match status" value="1"/>
</dbReference>
<feature type="domain" description="RNase H type-1" evidence="1">
    <location>
        <begin position="70"/>
        <end position="200"/>
    </location>
</feature>
<evidence type="ECO:0000313" key="3">
    <source>
        <dbReference type="Proteomes" id="UP000075243"/>
    </source>
</evidence>
<dbReference type="SUPFAM" id="SSF53098">
    <property type="entry name" value="Ribonuclease H-like"/>
    <property type="match status" value="1"/>
</dbReference>
<dbReference type="InterPro" id="IPR002156">
    <property type="entry name" value="RNaseH_domain"/>
</dbReference>
<keyword evidence="3" id="KW-1185">Reference proteome</keyword>
<evidence type="ECO:0000313" key="2">
    <source>
        <dbReference type="EMBL" id="KYP45497.1"/>
    </source>
</evidence>
<dbReference type="PANTHER" id="PTHR47723:SF19">
    <property type="entry name" value="POLYNUCLEOTIDYL TRANSFERASE, RIBONUCLEASE H-LIKE SUPERFAMILY PROTEIN"/>
    <property type="match status" value="1"/>
</dbReference>
<dbReference type="InterPro" id="IPR044730">
    <property type="entry name" value="RNase_H-like_dom_plant"/>
</dbReference>
<name>A0A151RSI2_CAJCA</name>
<evidence type="ECO:0000259" key="1">
    <source>
        <dbReference type="PROSITE" id="PS50879"/>
    </source>
</evidence>
<protein>
    <submittedName>
        <fullName evidence="2">Ribonuclease H protein At1g65750 family</fullName>
    </submittedName>
</protein>
<organism evidence="2 3">
    <name type="scientific">Cajanus cajan</name>
    <name type="common">Pigeon pea</name>
    <name type="synonym">Cajanus indicus</name>
    <dbReference type="NCBI Taxonomy" id="3821"/>
    <lineage>
        <taxon>Eukaryota</taxon>
        <taxon>Viridiplantae</taxon>
        <taxon>Streptophyta</taxon>
        <taxon>Embryophyta</taxon>
        <taxon>Tracheophyta</taxon>
        <taxon>Spermatophyta</taxon>
        <taxon>Magnoliopsida</taxon>
        <taxon>eudicotyledons</taxon>
        <taxon>Gunneridae</taxon>
        <taxon>Pentapetalae</taxon>
        <taxon>rosids</taxon>
        <taxon>fabids</taxon>
        <taxon>Fabales</taxon>
        <taxon>Fabaceae</taxon>
        <taxon>Papilionoideae</taxon>
        <taxon>50 kb inversion clade</taxon>
        <taxon>NPAAA clade</taxon>
        <taxon>indigoferoid/millettioid clade</taxon>
        <taxon>Phaseoleae</taxon>
        <taxon>Cajanus</taxon>
    </lineage>
</organism>
<accession>A0A151RSI2</accession>
<dbReference type="InterPro" id="IPR036397">
    <property type="entry name" value="RNaseH_sf"/>
</dbReference>
<reference evidence="2" key="1">
    <citation type="journal article" date="2012" name="Nat. Biotechnol.">
        <title>Draft genome sequence of pigeonpea (Cajanus cajan), an orphan legume crop of resource-poor farmers.</title>
        <authorList>
            <person name="Varshney R.K."/>
            <person name="Chen W."/>
            <person name="Li Y."/>
            <person name="Bharti A.K."/>
            <person name="Saxena R.K."/>
            <person name="Schlueter J.A."/>
            <person name="Donoghue M.T."/>
            <person name="Azam S."/>
            <person name="Fan G."/>
            <person name="Whaley A.M."/>
            <person name="Farmer A.D."/>
            <person name="Sheridan J."/>
            <person name="Iwata A."/>
            <person name="Tuteja R."/>
            <person name="Penmetsa R.V."/>
            <person name="Wu W."/>
            <person name="Upadhyaya H.D."/>
            <person name="Yang S.P."/>
            <person name="Shah T."/>
            <person name="Saxena K.B."/>
            <person name="Michael T."/>
            <person name="McCombie W.R."/>
            <person name="Yang B."/>
            <person name="Zhang G."/>
            <person name="Yang H."/>
            <person name="Wang J."/>
            <person name="Spillane C."/>
            <person name="Cook D.R."/>
            <person name="May G.D."/>
            <person name="Xu X."/>
            <person name="Jackson S.A."/>
        </authorList>
    </citation>
    <scope>NUCLEOTIDE SEQUENCE [LARGE SCALE GENOMIC DNA]</scope>
</reference>
<dbReference type="EMBL" id="KQ483589">
    <property type="protein sequence ID" value="KYP45497.1"/>
    <property type="molecule type" value="Genomic_DNA"/>
</dbReference>
<sequence length="227" mass="24993">MNWPLTFAITIDALWNRRNEVVFQQSSLSASQLVLKVTNCANSIINSSTSFDAGDQSDYTLITRNWVCPPSGFIKLNGDGAVSYSGTSSCGGLIRDPDGRCIMAFSRKLDRCPVIKVELWAIIQGLRLIHLKKLGTHILIESDSLEAITLLRNGCPHQNECFDLVQEISELAASCEIVSYLHFGREANLVADLLAKQCNIGEENLITYDSPPIFIFRALDADLAGVL</sequence>
<dbReference type="PANTHER" id="PTHR47723">
    <property type="entry name" value="OS05G0353850 PROTEIN"/>
    <property type="match status" value="1"/>
</dbReference>
<dbReference type="CDD" id="cd06222">
    <property type="entry name" value="RNase_H_like"/>
    <property type="match status" value="1"/>
</dbReference>
<proteinExistence type="predicted"/>
<dbReference type="Gene3D" id="3.30.420.10">
    <property type="entry name" value="Ribonuclease H-like superfamily/Ribonuclease H"/>
    <property type="match status" value="1"/>
</dbReference>
<dbReference type="GO" id="GO:0003676">
    <property type="term" value="F:nucleic acid binding"/>
    <property type="evidence" value="ECO:0007669"/>
    <property type="project" value="InterPro"/>
</dbReference>